<dbReference type="PANTHER" id="PTHR35530:SF1">
    <property type="entry name" value="2-HYDROXYMUCONATE TAUTOMERASE"/>
    <property type="match status" value="1"/>
</dbReference>
<keyword evidence="3" id="KW-1185">Reference proteome</keyword>
<evidence type="ECO:0000313" key="2">
    <source>
        <dbReference type="EMBL" id="MBW0134835.1"/>
    </source>
</evidence>
<dbReference type="PANTHER" id="PTHR35530">
    <property type="entry name" value="TAUTOMERASE-RELATED"/>
    <property type="match status" value="1"/>
</dbReference>
<dbReference type="InterPro" id="IPR004370">
    <property type="entry name" value="4-OT-like_dom"/>
</dbReference>
<proteinExistence type="predicted"/>
<comment type="caution">
    <text evidence="2">The sequence shown here is derived from an EMBL/GenBank/DDBJ whole genome shotgun (WGS) entry which is preliminary data.</text>
</comment>
<evidence type="ECO:0000313" key="3">
    <source>
        <dbReference type="Proteomes" id="UP000694287"/>
    </source>
</evidence>
<gene>
    <name evidence="2" type="ORF">I4I81_11260</name>
</gene>
<dbReference type="RefSeq" id="WP_218600768.1">
    <property type="nucleotide sequence ID" value="NZ_JADQDJ010000002.1"/>
</dbReference>
<protein>
    <submittedName>
        <fullName evidence="2">Tautomerase family protein</fullName>
    </submittedName>
</protein>
<dbReference type="Pfam" id="PF01361">
    <property type="entry name" value="Tautomerase"/>
    <property type="match status" value="1"/>
</dbReference>
<reference evidence="2 3" key="1">
    <citation type="submission" date="2020-11" db="EMBL/GenBank/DDBJ databases">
        <title>Pseudonocardia abyssalis sp. nov. and Pseudonocardia oceani sp. nov., description and phylogenomic analysis of two novel actinomycetes isolated from the deep Southern Ocean.</title>
        <authorList>
            <person name="Parra J."/>
        </authorList>
    </citation>
    <scope>NUCLEOTIDE SEQUENCE [LARGE SCALE GENOMIC DNA]</scope>
    <source>
        <strain evidence="2 3">KRD-168</strain>
    </source>
</reference>
<feature type="domain" description="4-oxalocrotonate tautomerase-like" evidence="1">
    <location>
        <begin position="2"/>
        <end position="59"/>
    </location>
</feature>
<dbReference type="Proteomes" id="UP000694287">
    <property type="component" value="Unassembled WGS sequence"/>
</dbReference>
<evidence type="ECO:0000259" key="1">
    <source>
        <dbReference type="Pfam" id="PF01361"/>
    </source>
</evidence>
<dbReference type="EMBL" id="JADQDK010000001">
    <property type="protein sequence ID" value="MBW0134835.1"/>
    <property type="molecule type" value="Genomic_DNA"/>
</dbReference>
<accession>A0ABS6URJ2</accession>
<name>A0ABS6URJ2_9PSEU</name>
<sequence length="63" mass="6787">MPIIAVTHASPLTPEQVEELVATLTDAYVSVAQAKAETVHVLVDRVDPQHWGVGGRTLARRNA</sequence>
<organism evidence="2 3">
    <name type="scientific">Pseudonocardia abyssalis</name>
    <dbReference type="NCBI Taxonomy" id="2792008"/>
    <lineage>
        <taxon>Bacteria</taxon>
        <taxon>Bacillati</taxon>
        <taxon>Actinomycetota</taxon>
        <taxon>Actinomycetes</taxon>
        <taxon>Pseudonocardiales</taxon>
        <taxon>Pseudonocardiaceae</taxon>
        <taxon>Pseudonocardia</taxon>
    </lineage>
</organism>